<dbReference type="PANTHER" id="PTHR43479">
    <property type="entry name" value="ACREF/ENVCD OPERON REPRESSOR-RELATED"/>
    <property type="match status" value="1"/>
</dbReference>
<feature type="domain" description="HTH tetR-type" evidence="3">
    <location>
        <begin position="8"/>
        <end position="68"/>
    </location>
</feature>
<keyword evidence="1 2" id="KW-0238">DNA-binding</keyword>
<proteinExistence type="predicted"/>
<evidence type="ECO:0000313" key="4">
    <source>
        <dbReference type="EMBL" id="TCS36768.1"/>
    </source>
</evidence>
<name>A0A4R3HUN4_9GAMM</name>
<dbReference type="EMBL" id="SLZR01000022">
    <property type="protein sequence ID" value="TCS36768.1"/>
    <property type="molecule type" value="Genomic_DNA"/>
</dbReference>
<dbReference type="OrthoDB" id="8535430at2"/>
<dbReference type="InterPro" id="IPR001647">
    <property type="entry name" value="HTH_TetR"/>
</dbReference>
<dbReference type="PROSITE" id="PS50977">
    <property type="entry name" value="HTH_TETR_2"/>
    <property type="match status" value="1"/>
</dbReference>
<gene>
    <name evidence="4" type="ORF">BCF53_12242</name>
</gene>
<accession>A0A4R3HUN4</accession>
<reference evidence="4 5" key="1">
    <citation type="submission" date="2019-03" db="EMBL/GenBank/DDBJ databases">
        <title>Genomic Encyclopedia of Archaeal and Bacterial Type Strains, Phase II (KMG-II): from individual species to whole genera.</title>
        <authorList>
            <person name="Goeker M."/>
        </authorList>
    </citation>
    <scope>NUCLEOTIDE SEQUENCE [LARGE SCALE GENOMIC DNA]</scope>
    <source>
        <strain evidence="4 5">DSM 15388</strain>
    </source>
</reference>
<comment type="caution">
    <text evidence="4">The sequence shown here is derived from an EMBL/GenBank/DDBJ whole genome shotgun (WGS) entry which is preliminary data.</text>
</comment>
<dbReference type="PANTHER" id="PTHR43479:SF11">
    <property type="entry name" value="ACREF_ENVCD OPERON REPRESSOR-RELATED"/>
    <property type="match status" value="1"/>
</dbReference>
<organism evidence="4 5">
    <name type="scientific">Reinekea marinisedimentorum</name>
    <dbReference type="NCBI Taxonomy" id="230495"/>
    <lineage>
        <taxon>Bacteria</taxon>
        <taxon>Pseudomonadati</taxon>
        <taxon>Pseudomonadota</taxon>
        <taxon>Gammaproteobacteria</taxon>
        <taxon>Oceanospirillales</taxon>
        <taxon>Saccharospirillaceae</taxon>
        <taxon>Reinekea</taxon>
    </lineage>
</organism>
<evidence type="ECO:0000313" key="5">
    <source>
        <dbReference type="Proteomes" id="UP000295793"/>
    </source>
</evidence>
<protein>
    <submittedName>
        <fullName evidence="4">Regulatory TetR family protein</fullName>
    </submittedName>
</protein>
<sequence length="182" mass="21397">MNKISTALSNRECFIQALYILLKRYQFEELTVEQVSAKSGLSRRTFYRYFESKDELLNAALANLIEEYAEDLSAQEDLNIDNVARVFFNFWSRHLDLLRVLDRSDLLFKLLDSMNKKIPEIYRALKNDKDGYGEHRMYVLCFSIGGFWNTLIHWMRSGVVLSPEEFAVMMENIVNSEALRRS</sequence>
<evidence type="ECO:0000256" key="2">
    <source>
        <dbReference type="PROSITE-ProRule" id="PRU00335"/>
    </source>
</evidence>
<dbReference type="SUPFAM" id="SSF46689">
    <property type="entry name" value="Homeodomain-like"/>
    <property type="match status" value="1"/>
</dbReference>
<keyword evidence="5" id="KW-1185">Reference proteome</keyword>
<dbReference type="RefSeq" id="WP_132703683.1">
    <property type="nucleotide sequence ID" value="NZ_SLZR01000022.1"/>
</dbReference>
<dbReference type="Pfam" id="PF14278">
    <property type="entry name" value="TetR_C_8"/>
    <property type="match status" value="1"/>
</dbReference>
<dbReference type="Proteomes" id="UP000295793">
    <property type="component" value="Unassembled WGS sequence"/>
</dbReference>
<evidence type="ECO:0000259" key="3">
    <source>
        <dbReference type="PROSITE" id="PS50977"/>
    </source>
</evidence>
<dbReference type="InterPro" id="IPR050624">
    <property type="entry name" value="HTH-type_Tx_Regulator"/>
</dbReference>
<evidence type="ECO:0000256" key="1">
    <source>
        <dbReference type="ARBA" id="ARBA00023125"/>
    </source>
</evidence>
<dbReference type="AlphaFoldDB" id="A0A4R3HUN4"/>
<dbReference type="InterPro" id="IPR009057">
    <property type="entry name" value="Homeodomain-like_sf"/>
</dbReference>
<dbReference type="InterPro" id="IPR039532">
    <property type="entry name" value="TetR_C_Firmicutes"/>
</dbReference>
<dbReference type="GO" id="GO:0003677">
    <property type="term" value="F:DNA binding"/>
    <property type="evidence" value="ECO:0007669"/>
    <property type="project" value="UniProtKB-UniRule"/>
</dbReference>
<dbReference type="Gene3D" id="1.10.357.10">
    <property type="entry name" value="Tetracycline Repressor, domain 2"/>
    <property type="match status" value="1"/>
</dbReference>
<dbReference type="Pfam" id="PF00440">
    <property type="entry name" value="TetR_N"/>
    <property type="match status" value="1"/>
</dbReference>
<feature type="DNA-binding region" description="H-T-H motif" evidence="2">
    <location>
        <begin position="31"/>
        <end position="50"/>
    </location>
</feature>